<dbReference type="PROSITE" id="PS00211">
    <property type="entry name" value="ABC_TRANSPORTER_1"/>
    <property type="match status" value="1"/>
</dbReference>
<dbReference type="GO" id="GO:0016887">
    <property type="term" value="F:ATP hydrolysis activity"/>
    <property type="evidence" value="ECO:0007669"/>
    <property type="project" value="InterPro"/>
</dbReference>
<dbReference type="OrthoDB" id="9804819at2"/>
<protein>
    <submittedName>
        <fullName evidence="6">ABC-type multidrug transport system, ATPase component</fullName>
    </submittedName>
</protein>
<evidence type="ECO:0000256" key="4">
    <source>
        <dbReference type="ARBA" id="ARBA00022840"/>
    </source>
</evidence>
<dbReference type="RefSeq" id="WP_089295089.1">
    <property type="nucleotide sequence ID" value="NZ_BOMU01000050.1"/>
</dbReference>
<dbReference type="CDD" id="cd03264">
    <property type="entry name" value="ABC_drug_resistance_like"/>
    <property type="match status" value="1"/>
</dbReference>
<dbReference type="InterPro" id="IPR003439">
    <property type="entry name" value="ABC_transporter-like_ATP-bd"/>
</dbReference>
<dbReference type="PANTHER" id="PTHR43335">
    <property type="entry name" value="ABC TRANSPORTER, ATP-BINDING PROTEIN"/>
    <property type="match status" value="1"/>
</dbReference>
<keyword evidence="7" id="KW-1185">Reference proteome</keyword>
<dbReference type="InterPro" id="IPR027417">
    <property type="entry name" value="P-loop_NTPase"/>
</dbReference>
<evidence type="ECO:0000313" key="6">
    <source>
        <dbReference type="EMBL" id="SNR99426.1"/>
    </source>
</evidence>
<evidence type="ECO:0000313" key="7">
    <source>
        <dbReference type="Proteomes" id="UP000198415"/>
    </source>
</evidence>
<dbReference type="Gene3D" id="3.40.50.300">
    <property type="entry name" value="P-loop containing nucleotide triphosphate hydrolases"/>
    <property type="match status" value="1"/>
</dbReference>
<accession>A0A239AUP3</accession>
<keyword evidence="4" id="KW-0067">ATP-binding</keyword>
<evidence type="ECO:0000256" key="3">
    <source>
        <dbReference type="ARBA" id="ARBA00022741"/>
    </source>
</evidence>
<name>A0A239AUP3_9ACTN</name>
<dbReference type="Pfam" id="PF00005">
    <property type="entry name" value="ABC_tran"/>
    <property type="match status" value="1"/>
</dbReference>
<dbReference type="InterPro" id="IPR017871">
    <property type="entry name" value="ABC_transporter-like_CS"/>
</dbReference>
<keyword evidence="2" id="KW-0813">Transport</keyword>
<evidence type="ECO:0000256" key="2">
    <source>
        <dbReference type="ARBA" id="ARBA00022448"/>
    </source>
</evidence>
<keyword evidence="3" id="KW-0547">Nucleotide-binding</keyword>
<dbReference type="EMBL" id="FZNR01000008">
    <property type="protein sequence ID" value="SNR99426.1"/>
    <property type="molecule type" value="Genomic_DNA"/>
</dbReference>
<sequence>MRTVSAAETAPTTHPWVVHAEQLRVRAGRHLAVDGLDLALGNGVHGLLGPNGAGKTTLMRALATVVEPAGGRLTLLGESVDGRGDYRKVRRGLGYLPQQFGFYPRFTVREFVEYMAWLKEMPKTAVPGAVQRAIERVGLADRADARMKTLSGGMLRRAGIAQAIVNDPAVLLLDEPTVGLDPEQRLDFRELLRDFGVDSCVLVSTHLVEDVVAACTDVVMMNEGRLLFQGTPEALIAQGSEGDAGDSPAERGYSALLRRHRAEAAA</sequence>
<organism evidence="6 7">
    <name type="scientific">Actinoplanes regularis</name>
    <dbReference type="NCBI Taxonomy" id="52697"/>
    <lineage>
        <taxon>Bacteria</taxon>
        <taxon>Bacillati</taxon>
        <taxon>Actinomycetota</taxon>
        <taxon>Actinomycetes</taxon>
        <taxon>Micromonosporales</taxon>
        <taxon>Micromonosporaceae</taxon>
        <taxon>Actinoplanes</taxon>
    </lineage>
</organism>
<gene>
    <name evidence="6" type="ORF">SAMN06264365_108140</name>
</gene>
<evidence type="ECO:0000259" key="5">
    <source>
        <dbReference type="PROSITE" id="PS50893"/>
    </source>
</evidence>
<dbReference type="GO" id="GO:0005524">
    <property type="term" value="F:ATP binding"/>
    <property type="evidence" value="ECO:0007669"/>
    <property type="project" value="UniProtKB-KW"/>
</dbReference>
<reference evidence="6 7" key="1">
    <citation type="submission" date="2017-06" db="EMBL/GenBank/DDBJ databases">
        <authorList>
            <person name="Kim H.J."/>
            <person name="Triplett B.A."/>
        </authorList>
    </citation>
    <scope>NUCLEOTIDE SEQUENCE [LARGE SCALE GENOMIC DNA]</scope>
    <source>
        <strain evidence="6 7">DSM 43151</strain>
    </source>
</reference>
<feature type="domain" description="ABC transporter" evidence="5">
    <location>
        <begin position="18"/>
        <end position="248"/>
    </location>
</feature>
<dbReference type="SUPFAM" id="SSF52540">
    <property type="entry name" value="P-loop containing nucleoside triphosphate hydrolases"/>
    <property type="match status" value="1"/>
</dbReference>
<dbReference type="Proteomes" id="UP000198415">
    <property type="component" value="Unassembled WGS sequence"/>
</dbReference>
<comment type="similarity">
    <text evidence="1">Belongs to the ABC transporter superfamily.</text>
</comment>
<dbReference type="PANTHER" id="PTHR43335:SF2">
    <property type="entry name" value="ABC TRANSPORTER, ATP-BINDING PROTEIN"/>
    <property type="match status" value="1"/>
</dbReference>
<proteinExistence type="inferred from homology"/>
<dbReference type="InterPro" id="IPR003593">
    <property type="entry name" value="AAA+_ATPase"/>
</dbReference>
<dbReference type="PROSITE" id="PS50893">
    <property type="entry name" value="ABC_TRANSPORTER_2"/>
    <property type="match status" value="1"/>
</dbReference>
<dbReference type="AlphaFoldDB" id="A0A239AUP3"/>
<evidence type="ECO:0000256" key="1">
    <source>
        <dbReference type="ARBA" id="ARBA00005417"/>
    </source>
</evidence>
<dbReference type="SMART" id="SM00382">
    <property type="entry name" value="AAA"/>
    <property type="match status" value="1"/>
</dbReference>